<dbReference type="InterPro" id="IPR010376">
    <property type="entry name" value="GBBH-like_N"/>
</dbReference>
<evidence type="ECO:0000259" key="3">
    <source>
        <dbReference type="Pfam" id="PF06155"/>
    </source>
</evidence>
<proteinExistence type="predicted"/>
<dbReference type="RefSeq" id="WP_090682854.1">
    <property type="nucleotide sequence ID" value="NZ_CADERL010000002.1"/>
</dbReference>
<organism evidence="4 5">
    <name type="scientific">Paraburkholderia phenazinium</name>
    <dbReference type="NCBI Taxonomy" id="60549"/>
    <lineage>
        <taxon>Bacteria</taxon>
        <taxon>Pseudomonadati</taxon>
        <taxon>Pseudomonadota</taxon>
        <taxon>Betaproteobacteria</taxon>
        <taxon>Burkholderiales</taxon>
        <taxon>Burkholderiaceae</taxon>
        <taxon>Paraburkholderia</taxon>
    </lineage>
</organism>
<dbReference type="OrthoDB" id="9794178at2"/>
<evidence type="ECO:0000256" key="2">
    <source>
        <dbReference type="ARBA" id="ARBA00023004"/>
    </source>
</evidence>
<dbReference type="GO" id="GO:0046872">
    <property type="term" value="F:metal ion binding"/>
    <property type="evidence" value="ECO:0007669"/>
    <property type="project" value="UniProtKB-KW"/>
</dbReference>
<reference evidence="4 5" key="1">
    <citation type="submission" date="2016-10" db="EMBL/GenBank/DDBJ databases">
        <authorList>
            <person name="de Groot N.N."/>
        </authorList>
    </citation>
    <scope>NUCLEOTIDE SEQUENCE [LARGE SCALE GENOMIC DNA]</scope>
    <source>
        <strain evidence="4 5">LMG 2247</strain>
    </source>
</reference>
<dbReference type="PANTHER" id="PTHR35303:SF8">
    <property type="entry name" value="GAMMA-BUTYROBETAINE HYDROXYLASE-LIKE N-TERMINAL DOMAIN-CONTAINING PROTEIN"/>
    <property type="match status" value="1"/>
</dbReference>
<keyword evidence="1" id="KW-0479">Metal-binding</keyword>
<protein>
    <submittedName>
        <fullName evidence="4">DUF971 family protein</fullName>
    </submittedName>
</protein>
<dbReference type="Gene3D" id="3.30.2020.30">
    <property type="match status" value="1"/>
</dbReference>
<dbReference type="PANTHER" id="PTHR35303">
    <property type="entry name" value="OS02G0197800 PROTEIN"/>
    <property type="match status" value="1"/>
</dbReference>
<accession>A0A1G7ST09</accession>
<dbReference type="InterPro" id="IPR038492">
    <property type="entry name" value="GBBH-like_N_sf"/>
</dbReference>
<dbReference type="Pfam" id="PF06155">
    <property type="entry name" value="GBBH-like_N"/>
    <property type="match status" value="1"/>
</dbReference>
<feature type="domain" description="Gamma-butyrobetaine hydroxylase-like N-terminal" evidence="3">
    <location>
        <begin position="10"/>
        <end position="88"/>
    </location>
</feature>
<evidence type="ECO:0000313" key="5">
    <source>
        <dbReference type="Proteomes" id="UP000199706"/>
    </source>
</evidence>
<keyword evidence="2" id="KW-0408">Iron</keyword>
<dbReference type="EMBL" id="FNCJ01000002">
    <property type="protein sequence ID" value="SDG26266.1"/>
    <property type="molecule type" value="Genomic_DNA"/>
</dbReference>
<sequence length="94" mass="10836">MNVPREIATDTVDRVLTLRWPDRREQRIAHAELRRACACAECRRIRLDGHVVGASPDVALIDMHMMGYGVQLIFSDGHARGIYPWRYLEQMGLM</sequence>
<evidence type="ECO:0000256" key="1">
    <source>
        <dbReference type="ARBA" id="ARBA00022723"/>
    </source>
</evidence>
<dbReference type="AlphaFoldDB" id="A0A1G7ST09"/>
<name>A0A1G7ST09_9BURK</name>
<dbReference type="Proteomes" id="UP000199706">
    <property type="component" value="Unassembled WGS sequence"/>
</dbReference>
<gene>
    <name evidence="4" type="ORF">SAMN05216466_102654</name>
</gene>
<evidence type="ECO:0000313" key="4">
    <source>
        <dbReference type="EMBL" id="SDG26266.1"/>
    </source>
</evidence>